<reference evidence="1" key="2">
    <citation type="submission" date="2021-02" db="EMBL/GenBank/DDBJ databases">
        <authorList>
            <person name="Kimball J.A."/>
            <person name="Haas M.W."/>
            <person name="Macchietto M."/>
            <person name="Kono T."/>
            <person name="Duquette J."/>
            <person name="Shao M."/>
        </authorList>
    </citation>
    <scope>NUCLEOTIDE SEQUENCE</scope>
    <source>
        <tissue evidence="1">Fresh leaf tissue</tissue>
    </source>
</reference>
<organism evidence="1 2">
    <name type="scientific">Zizania palustris</name>
    <name type="common">Northern wild rice</name>
    <dbReference type="NCBI Taxonomy" id="103762"/>
    <lineage>
        <taxon>Eukaryota</taxon>
        <taxon>Viridiplantae</taxon>
        <taxon>Streptophyta</taxon>
        <taxon>Embryophyta</taxon>
        <taxon>Tracheophyta</taxon>
        <taxon>Spermatophyta</taxon>
        <taxon>Magnoliopsida</taxon>
        <taxon>Liliopsida</taxon>
        <taxon>Poales</taxon>
        <taxon>Poaceae</taxon>
        <taxon>BOP clade</taxon>
        <taxon>Oryzoideae</taxon>
        <taxon>Oryzeae</taxon>
        <taxon>Zizaniinae</taxon>
        <taxon>Zizania</taxon>
    </lineage>
</organism>
<protein>
    <submittedName>
        <fullName evidence="1">Uncharacterized protein</fullName>
    </submittedName>
</protein>
<keyword evidence="2" id="KW-1185">Reference proteome</keyword>
<reference evidence="1" key="1">
    <citation type="journal article" date="2021" name="bioRxiv">
        <title>Whole Genome Assembly and Annotation of Northern Wild Rice, Zizania palustris L., Supports a Whole Genome Duplication in the Zizania Genus.</title>
        <authorList>
            <person name="Haas M."/>
            <person name="Kono T."/>
            <person name="Macchietto M."/>
            <person name="Millas R."/>
            <person name="McGilp L."/>
            <person name="Shao M."/>
            <person name="Duquette J."/>
            <person name="Hirsch C.N."/>
            <person name="Kimball J."/>
        </authorList>
    </citation>
    <scope>NUCLEOTIDE SEQUENCE</scope>
    <source>
        <tissue evidence="1">Fresh leaf tissue</tissue>
    </source>
</reference>
<proteinExistence type="predicted"/>
<dbReference type="EMBL" id="JAAALK010000289">
    <property type="protein sequence ID" value="KAG8051014.1"/>
    <property type="molecule type" value="Genomic_DNA"/>
</dbReference>
<name>A0A8J5RQD2_ZIZPA</name>
<dbReference type="Proteomes" id="UP000729402">
    <property type="component" value="Unassembled WGS sequence"/>
</dbReference>
<gene>
    <name evidence="1" type="ORF">GUJ93_ZPchr0009g822</name>
</gene>
<dbReference type="AlphaFoldDB" id="A0A8J5RQD2"/>
<sequence length="67" mass="6988">MWMQCYGVTYASSVGCAGRNGELPCGHITMEGGNNVRTVHPSEAHSADLFGDVFETVQRAAGSVVGA</sequence>
<evidence type="ECO:0000313" key="1">
    <source>
        <dbReference type="EMBL" id="KAG8051014.1"/>
    </source>
</evidence>
<accession>A0A8J5RQD2</accession>
<comment type="caution">
    <text evidence="1">The sequence shown here is derived from an EMBL/GenBank/DDBJ whole genome shotgun (WGS) entry which is preliminary data.</text>
</comment>
<evidence type="ECO:0000313" key="2">
    <source>
        <dbReference type="Proteomes" id="UP000729402"/>
    </source>
</evidence>